<name>A0A0A0BNU2_9CELL</name>
<accession>A0A0A0BNU2</accession>
<keyword evidence="2 5" id="KW-0808">Transferase</keyword>
<organism evidence="5 6">
    <name type="scientific">Cellulomonas carbonis T26</name>
    <dbReference type="NCBI Taxonomy" id="947969"/>
    <lineage>
        <taxon>Bacteria</taxon>
        <taxon>Bacillati</taxon>
        <taxon>Actinomycetota</taxon>
        <taxon>Actinomycetes</taxon>
        <taxon>Micrococcales</taxon>
        <taxon>Cellulomonadaceae</taxon>
        <taxon>Cellulomonas</taxon>
    </lineage>
</organism>
<evidence type="ECO:0000313" key="5">
    <source>
        <dbReference type="EMBL" id="KGM09337.1"/>
    </source>
</evidence>
<evidence type="ECO:0000256" key="1">
    <source>
        <dbReference type="ARBA" id="ARBA00022676"/>
    </source>
</evidence>
<feature type="domain" description="Glycosyltransferase subfamily 4-like N-terminal" evidence="4">
    <location>
        <begin position="56"/>
        <end position="169"/>
    </location>
</feature>
<evidence type="ECO:0000256" key="2">
    <source>
        <dbReference type="ARBA" id="ARBA00022679"/>
    </source>
</evidence>
<dbReference type="PANTHER" id="PTHR45947:SF14">
    <property type="entry name" value="SLL1723 PROTEIN"/>
    <property type="match status" value="1"/>
</dbReference>
<dbReference type="SUPFAM" id="SSF53756">
    <property type="entry name" value="UDP-Glycosyltransferase/glycogen phosphorylase"/>
    <property type="match status" value="1"/>
</dbReference>
<dbReference type="Pfam" id="PF13439">
    <property type="entry name" value="Glyco_transf_4"/>
    <property type="match status" value="1"/>
</dbReference>
<protein>
    <submittedName>
        <fullName evidence="5">Glycosyl transferase</fullName>
    </submittedName>
</protein>
<dbReference type="AlphaFoldDB" id="A0A0A0BNU2"/>
<dbReference type="EMBL" id="AXCY01000103">
    <property type="protein sequence ID" value="KGM09337.1"/>
    <property type="molecule type" value="Genomic_DNA"/>
</dbReference>
<dbReference type="Proteomes" id="UP000029839">
    <property type="component" value="Unassembled WGS sequence"/>
</dbReference>
<dbReference type="GO" id="GO:0016757">
    <property type="term" value="F:glycosyltransferase activity"/>
    <property type="evidence" value="ECO:0007669"/>
    <property type="project" value="UniProtKB-KW"/>
</dbReference>
<reference evidence="5 6" key="2">
    <citation type="journal article" date="2015" name="Stand. Genomic Sci.">
        <title>Draft genome sequence of Cellulomonas carbonis T26(T) and comparative analysis of six Cellulomonas genomes.</title>
        <authorList>
            <person name="Zhuang W."/>
            <person name="Zhang S."/>
            <person name="Xia X."/>
            <person name="Wang G."/>
        </authorList>
    </citation>
    <scope>NUCLEOTIDE SEQUENCE [LARGE SCALE GENOMIC DNA]</scope>
    <source>
        <strain evidence="5 6">T26</strain>
    </source>
</reference>
<evidence type="ECO:0000259" key="4">
    <source>
        <dbReference type="Pfam" id="PF13439"/>
    </source>
</evidence>
<dbReference type="GO" id="GO:1901137">
    <property type="term" value="P:carbohydrate derivative biosynthetic process"/>
    <property type="evidence" value="ECO:0007669"/>
    <property type="project" value="UniProtKB-ARBA"/>
</dbReference>
<dbReference type="InterPro" id="IPR028098">
    <property type="entry name" value="Glyco_trans_4-like_N"/>
</dbReference>
<dbReference type="Pfam" id="PF00534">
    <property type="entry name" value="Glycos_transf_1"/>
    <property type="match status" value="1"/>
</dbReference>
<gene>
    <name evidence="5" type="ORF">N868_02530</name>
</gene>
<comment type="caution">
    <text evidence="5">The sequence shown here is derived from an EMBL/GenBank/DDBJ whole genome shotgun (WGS) entry which is preliminary data.</text>
</comment>
<dbReference type="OrthoDB" id="506201at2"/>
<keyword evidence="6" id="KW-1185">Reference proteome</keyword>
<dbReference type="InterPro" id="IPR001296">
    <property type="entry name" value="Glyco_trans_1"/>
</dbReference>
<sequence length="370" mass="39255">MWKSTWLPPSQTFVRDQLAAMTRWAPLRLGVRDVPDALVHADRAPFGPGRVGRAAHRLSAATGHRGVYDRVLRERGARLVHAHFGTSAVGVLPVARRLGLPLVVTFHGYDVTREPGRGAAGARYVERLRDVFAYADTLLAVSDHLAGRLVDLGAPEHKVRVHHVGIPVEAAAPPVTVRDGVVLVGRLVDVKGPRDLVAAAARLPEPYRGVPVRVVGDGPLARVLADDATAAGVHLELLGRLPSPHVAAELARAAVFCGPSRTTAEGQEEAFGIVFLEAALHGLPVVAYRHGGVPEAVVDGVTGLLAPEGDVDALAAHLGSLLADPARAATLGAAGRARVLRDFDVRTQTARLEEVYDEVVARAAVRRYST</sequence>
<reference evidence="5 6" key="1">
    <citation type="submission" date="2013-08" db="EMBL/GenBank/DDBJ databases">
        <title>Genome sequencing of Cellulomonas carbonis T26.</title>
        <authorList>
            <person name="Chen F."/>
            <person name="Li Y."/>
            <person name="Wang G."/>
        </authorList>
    </citation>
    <scope>NUCLEOTIDE SEQUENCE [LARGE SCALE GENOMIC DNA]</scope>
    <source>
        <strain evidence="5 6">T26</strain>
    </source>
</reference>
<evidence type="ECO:0000313" key="6">
    <source>
        <dbReference type="Proteomes" id="UP000029839"/>
    </source>
</evidence>
<feature type="domain" description="Glycosyl transferase family 1" evidence="3">
    <location>
        <begin position="181"/>
        <end position="337"/>
    </location>
</feature>
<proteinExistence type="predicted"/>
<dbReference type="Gene3D" id="3.40.50.2000">
    <property type="entry name" value="Glycogen Phosphorylase B"/>
    <property type="match status" value="2"/>
</dbReference>
<dbReference type="PANTHER" id="PTHR45947">
    <property type="entry name" value="SULFOQUINOVOSYL TRANSFERASE SQD2"/>
    <property type="match status" value="1"/>
</dbReference>
<dbReference type="RefSeq" id="WP_052426471.1">
    <property type="nucleotide sequence ID" value="NZ_AXCY01000103.1"/>
</dbReference>
<evidence type="ECO:0000259" key="3">
    <source>
        <dbReference type="Pfam" id="PF00534"/>
    </source>
</evidence>
<dbReference type="InterPro" id="IPR050194">
    <property type="entry name" value="Glycosyltransferase_grp1"/>
</dbReference>
<keyword evidence="1" id="KW-0328">Glycosyltransferase</keyword>